<name>A0A937AHE2_9BACT</name>
<evidence type="ECO:0000256" key="1">
    <source>
        <dbReference type="SAM" id="SignalP"/>
    </source>
</evidence>
<comment type="caution">
    <text evidence="2">The sequence shown here is derived from an EMBL/GenBank/DDBJ whole genome shotgun (WGS) entry which is preliminary data.</text>
</comment>
<evidence type="ECO:0000313" key="2">
    <source>
        <dbReference type="EMBL" id="MBL0766786.1"/>
    </source>
</evidence>
<feature type="signal peptide" evidence="1">
    <location>
        <begin position="1"/>
        <end position="21"/>
    </location>
</feature>
<dbReference type="EMBL" id="JAERQG010000004">
    <property type="protein sequence ID" value="MBL0766786.1"/>
    <property type="molecule type" value="Genomic_DNA"/>
</dbReference>
<evidence type="ECO:0008006" key="4">
    <source>
        <dbReference type="Google" id="ProtNLM"/>
    </source>
</evidence>
<reference evidence="2" key="1">
    <citation type="submission" date="2021-01" db="EMBL/GenBank/DDBJ databases">
        <title>Marivirga sp. nov., isolated from intertidal surface sediments.</title>
        <authorList>
            <person name="Zhang M."/>
        </authorList>
    </citation>
    <scope>NUCLEOTIDE SEQUENCE</scope>
    <source>
        <strain evidence="2">SM1354</strain>
    </source>
</reference>
<sequence length="140" mass="15450">MRKYFNYIIVLGIAVMAISCAEPENPTAARMAEGEWFTVETYVSGQVENSDLIERFILEQDGNFILEDGNGVLSVGTWSASDDMLTLSVADTTGGGAINLEIITMTYQKAHLVQNLSGGVLGDVEIRYLMNKDINDERYD</sequence>
<dbReference type="AlphaFoldDB" id="A0A937AHE2"/>
<keyword evidence="1" id="KW-0732">Signal</keyword>
<accession>A0A937AHE2</accession>
<gene>
    <name evidence="2" type="ORF">JKP34_16075</name>
</gene>
<dbReference type="PROSITE" id="PS51257">
    <property type="entry name" value="PROKAR_LIPOPROTEIN"/>
    <property type="match status" value="1"/>
</dbReference>
<protein>
    <recommendedName>
        <fullName evidence="4">Lipocalin-like domain-containing protein</fullName>
    </recommendedName>
</protein>
<dbReference type="RefSeq" id="WP_201923705.1">
    <property type="nucleotide sequence ID" value="NZ_JAERQG010000004.1"/>
</dbReference>
<evidence type="ECO:0000313" key="3">
    <source>
        <dbReference type="Proteomes" id="UP000642920"/>
    </source>
</evidence>
<dbReference type="Proteomes" id="UP000642920">
    <property type="component" value="Unassembled WGS sequence"/>
</dbReference>
<proteinExistence type="predicted"/>
<organism evidence="2 3">
    <name type="scientific">Marivirga atlantica</name>
    <dbReference type="NCBI Taxonomy" id="1548457"/>
    <lineage>
        <taxon>Bacteria</taxon>
        <taxon>Pseudomonadati</taxon>
        <taxon>Bacteroidota</taxon>
        <taxon>Cytophagia</taxon>
        <taxon>Cytophagales</taxon>
        <taxon>Marivirgaceae</taxon>
        <taxon>Marivirga</taxon>
    </lineage>
</organism>
<feature type="chain" id="PRO_5037910571" description="Lipocalin-like domain-containing protein" evidence="1">
    <location>
        <begin position="22"/>
        <end position="140"/>
    </location>
</feature>
<keyword evidence="3" id="KW-1185">Reference proteome</keyword>